<dbReference type="Pfam" id="PF11998">
    <property type="entry name" value="DUF3493"/>
    <property type="match status" value="1"/>
</dbReference>
<dbReference type="EMBL" id="CP031035">
    <property type="protein sequence ID" value="QDZ19066.1"/>
    <property type="molecule type" value="Genomic_DNA"/>
</dbReference>
<keyword evidence="1" id="KW-1133">Transmembrane helix</keyword>
<protein>
    <submittedName>
        <fullName evidence="2">Uncharacterized protein</fullName>
    </submittedName>
</protein>
<dbReference type="STRING" id="1764295.A0A5B8MET3"/>
<dbReference type="AlphaFoldDB" id="A0A5B8MET3"/>
<gene>
    <name evidence="2" type="ORF">A3770_02p15840</name>
</gene>
<feature type="transmembrane region" description="Helical" evidence="1">
    <location>
        <begin position="143"/>
        <end position="160"/>
    </location>
</feature>
<evidence type="ECO:0000256" key="1">
    <source>
        <dbReference type="SAM" id="Phobius"/>
    </source>
</evidence>
<dbReference type="Proteomes" id="UP000316726">
    <property type="component" value="Chromosome 2"/>
</dbReference>
<reference evidence="2 3" key="1">
    <citation type="submission" date="2018-07" db="EMBL/GenBank/DDBJ databases">
        <title>The complete nuclear genome of the prasinophyte Chloropicon primus (CCMP1205).</title>
        <authorList>
            <person name="Pombert J.-F."/>
            <person name="Otis C."/>
            <person name="Turmel M."/>
            <person name="Lemieux C."/>
        </authorList>
    </citation>
    <scope>NUCLEOTIDE SEQUENCE [LARGE SCALE GENOMIC DNA]</scope>
    <source>
        <strain evidence="2 3">CCMP1205</strain>
    </source>
</reference>
<keyword evidence="1" id="KW-0812">Transmembrane</keyword>
<keyword evidence="3" id="KW-1185">Reference proteome</keyword>
<proteinExistence type="predicted"/>
<keyword evidence="1" id="KW-0472">Membrane</keyword>
<evidence type="ECO:0000313" key="3">
    <source>
        <dbReference type="Proteomes" id="UP000316726"/>
    </source>
</evidence>
<organism evidence="2 3">
    <name type="scientific">Chloropicon primus</name>
    <dbReference type="NCBI Taxonomy" id="1764295"/>
    <lineage>
        <taxon>Eukaryota</taxon>
        <taxon>Viridiplantae</taxon>
        <taxon>Chlorophyta</taxon>
        <taxon>Chloropicophyceae</taxon>
        <taxon>Chloropicales</taxon>
        <taxon>Chloropicaceae</taxon>
        <taxon>Chloropicon</taxon>
    </lineage>
</organism>
<dbReference type="InterPro" id="IPR021883">
    <property type="entry name" value="LPA1-like"/>
</dbReference>
<dbReference type="PANTHER" id="PTHR35498:SF1">
    <property type="entry name" value="LOW PSII ACCUMULATION-LIKE PROTEIN"/>
    <property type="match status" value="1"/>
</dbReference>
<feature type="transmembrane region" description="Helical" evidence="1">
    <location>
        <begin position="100"/>
        <end position="123"/>
    </location>
</feature>
<evidence type="ECO:0000313" key="2">
    <source>
        <dbReference type="EMBL" id="QDZ19066.1"/>
    </source>
</evidence>
<dbReference type="PANTHER" id="PTHR35498">
    <property type="entry name" value="PROTEIN LOW PSII ACCUMULATION 1, CHLOROPLASTIC"/>
    <property type="match status" value="1"/>
</dbReference>
<accession>A0A5B8MET3</accession>
<name>A0A5B8MET3_9CHLO</name>
<dbReference type="OrthoDB" id="5130at2759"/>
<sequence>MLEGRSVARAVAGGAGCTLCRRTSTVARWRASGRGGRSSSSMILLPLSNNRMIRWGGRTQQLEKGLSVVARAGGGKERPSISKEALLRSEVEAPFRFFRIFLWLALAASAGLGGLIATVRVAAGLAKGEIGLTFADFLNSEDVTGLAIDLAALSTMLFLYRRDAAARDKQIKRLQRETTLAQLKVEINLKKPRLVTLQQLQGFARTVIVAGTQEYVVESVRKAAEDKEMVKDRSICIIPLVLGDEQQVDHALLSELIPDPEVLLSPILIGQWRAWMADQMEEAGVDQGQNVYIGLRMDGRVRASGRGTPPWRKFVAELTPKEGIWSSDFMKGFDGRVN</sequence>